<keyword evidence="2" id="KW-1185">Reference proteome</keyword>
<proteinExistence type="predicted"/>
<gene>
    <name evidence="1" type="ORF">F5983_36625</name>
</gene>
<dbReference type="AlphaFoldDB" id="A0A5N5EBB3"/>
<comment type="caution">
    <text evidence="1">The sequence shown here is derived from an EMBL/GenBank/DDBJ whole genome shotgun (WGS) entry which is preliminary data.</text>
</comment>
<sequence length="97" mass="10195">MGTLCRALGPTGPVTDLATVLGATGRPSDVGTLAARLLTEMCQTTVHARARQKDAGGQKRIAQFHSKAATARKGATMYRTAAVDDRTEKALGERIAQ</sequence>
<organism evidence="1 2">
    <name type="scientific">Streptomyces arboris</name>
    <dbReference type="NCBI Taxonomy" id="2600619"/>
    <lineage>
        <taxon>Bacteria</taxon>
        <taxon>Bacillati</taxon>
        <taxon>Actinomycetota</taxon>
        <taxon>Actinomycetes</taxon>
        <taxon>Kitasatosporales</taxon>
        <taxon>Streptomycetaceae</taxon>
        <taxon>Streptomyces</taxon>
    </lineage>
</organism>
<accession>A0A5N5EBB3</accession>
<protein>
    <submittedName>
        <fullName evidence="1">Uncharacterized protein</fullName>
    </submittedName>
</protein>
<evidence type="ECO:0000313" key="1">
    <source>
        <dbReference type="EMBL" id="KAB2587685.1"/>
    </source>
</evidence>
<dbReference type="Proteomes" id="UP000326907">
    <property type="component" value="Unassembled WGS sequence"/>
</dbReference>
<evidence type="ECO:0000313" key="2">
    <source>
        <dbReference type="Proteomes" id="UP000326907"/>
    </source>
</evidence>
<dbReference type="EMBL" id="VYUA01000079">
    <property type="protein sequence ID" value="KAB2587685.1"/>
    <property type="molecule type" value="Genomic_DNA"/>
</dbReference>
<dbReference type="RefSeq" id="WP_151514067.1">
    <property type="nucleotide sequence ID" value="NZ_VYUA01000079.1"/>
</dbReference>
<name>A0A5N5EBB3_9ACTN</name>
<reference evidence="1 2" key="1">
    <citation type="submission" date="2019-09" db="EMBL/GenBank/DDBJ databases">
        <authorList>
            <person name="Liu P."/>
        </authorList>
    </citation>
    <scope>NUCLEOTIDE SEQUENCE [LARGE SCALE GENOMIC DNA]</scope>
    <source>
        <strain evidence="1 2">TRM68085</strain>
    </source>
</reference>